<dbReference type="InterPro" id="IPR019365">
    <property type="entry name" value="TVP18/Ca-channel_flower"/>
</dbReference>
<sequence length="199" mass="21390">MKIDQCGAFHCYTVDLLAKSNLNTMGAATSGLQSQMQQEHDPNAAFPWWVRFLAKGLGVLGGFVAIFFAVLGLLSFSATCIIAVLLQLAFGILTVALEAPFCCMFIDFIEKIAMFSESRKYWQKAALYCVMGVLPILLCTELNTVLGSGMIFASGTVYGFLALGKKADLSSMSGTTDPAWNANVNQQQTPTSFGNPSVA</sequence>
<evidence type="ECO:0000313" key="16">
    <source>
        <dbReference type="Proteomes" id="UP000276991"/>
    </source>
</evidence>
<feature type="region of interest" description="Disordered" evidence="13">
    <location>
        <begin position="180"/>
        <end position="199"/>
    </location>
</feature>
<evidence type="ECO:0000256" key="10">
    <source>
        <dbReference type="ARBA" id="ARBA00023329"/>
    </source>
</evidence>
<comment type="subcellular location">
    <subcellularLocation>
        <location evidence="1">Cytoplasmic vesicle</location>
        <location evidence="1">Secretory vesicle</location>
        <location evidence="1">Synaptic vesicle membrane</location>
        <topology evidence="1">Multi-pass membrane protein</topology>
    </subcellularLocation>
    <subcellularLocation>
        <location evidence="11">Presynaptic cell membrane</location>
    </subcellularLocation>
</comment>
<dbReference type="GO" id="GO:0042734">
    <property type="term" value="C:presynaptic membrane"/>
    <property type="evidence" value="ECO:0007669"/>
    <property type="project" value="UniProtKB-SubCell"/>
</dbReference>
<dbReference type="EMBL" id="UPTC01001396">
    <property type="protein sequence ID" value="VBB31807.1"/>
    <property type="molecule type" value="Genomic_DNA"/>
</dbReference>
<dbReference type="Proteomes" id="UP000276991">
    <property type="component" value="Unassembled WGS sequence"/>
</dbReference>
<keyword evidence="4" id="KW-0406">Ion transport</keyword>
<evidence type="ECO:0000256" key="13">
    <source>
        <dbReference type="SAM" id="MobiDB-lite"/>
    </source>
</evidence>
<keyword evidence="4" id="KW-0109">Calcium transport</keyword>
<feature type="transmembrane region" description="Helical" evidence="14">
    <location>
        <begin position="57"/>
        <end position="84"/>
    </location>
</feature>
<evidence type="ECO:0000256" key="12">
    <source>
        <dbReference type="ARBA" id="ARBA00046506"/>
    </source>
</evidence>
<dbReference type="Pfam" id="PF10233">
    <property type="entry name" value="Cg6151-P"/>
    <property type="match status" value="1"/>
</dbReference>
<proteinExistence type="inferred from homology"/>
<feature type="transmembrane region" description="Helical" evidence="14">
    <location>
        <begin position="121"/>
        <end position="138"/>
    </location>
</feature>
<evidence type="ECO:0000256" key="8">
    <source>
        <dbReference type="ARBA" id="ARBA00023136"/>
    </source>
</evidence>
<evidence type="ECO:0000256" key="7">
    <source>
        <dbReference type="ARBA" id="ARBA00022989"/>
    </source>
</evidence>
<dbReference type="GO" id="GO:0030672">
    <property type="term" value="C:synaptic vesicle membrane"/>
    <property type="evidence" value="ECO:0007669"/>
    <property type="project" value="UniProtKB-SubCell"/>
</dbReference>
<keyword evidence="6 14" id="KW-0812">Transmembrane</keyword>
<comment type="subunit">
    <text evidence="12">Homomultimer. Associates with the dally/ magu complex.</text>
</comment>
<keyword evidence="10" id="KW-0968">Cytoplasmic vesicle</keyword>
<dbReference type="SMART" id="SM01077">
    <property type="entry name" value="Cg6151-P"/>
    <property type="match status" value="1"/>
</dbReference>
<feature type="transmembrane region" description="Helical" evidence="14">
    <location>
        <begin position="90"/>
        <end position="109"/>
    </location>
</feature>
<accession>A0A498SRK2</accession>
<reference evidence="15 16" key="1">
    <citation type="submission" date="2018-08" db="EMBL/GenBank/DDBJ databases">
        <authorList>
            <person name="Laetsch R D."/>
            <person name="Stevens L."/>
            <person name="Kumar S."/>
            <person name="Blaxter L. M."/>
        </authorList>
    </citation>
    <scope>NUCLEOTIDE SEQUENCE [LARGE SCALE GENOMIC DNA]</scope>
</reference>
<protein>
    <recommendedName>
        <fullName evidence="3">Calcium channel flower</fullName>
    </recommendedName>
</protein>
<evidence type="ECO:0000256" key="6">
    <source>
        <dbReference type="ARBA" id="ARBA00022692"/>
    </source>
</evidence>
<evidence type="ECO:0000256" key="4">
    <source>
        <dbReference type="ARBA" id="ARBA00022568"/>
    </source>
</evidence>
<dbReference type="AlphaFoldDB" id="A0A498SRK2"/>
<dbReference type="GO" id="GO:0016192">
    <property type="term" value="P:vesicle-mediated transport"/>
    <property type="evidence" value="ECO:0007669"/>
    <property type="project" value="TreeGrafter"/>
</dbReference>
<keyword evidence="8 14" id="KW-0472">Membrane</keyword>
<keyword evidence="4" id="KW-0813">Transport</keyword>
<comment type="similarity">
    <text evidence="2">Belongs to the calcium channel flower family.</text>
</comment>
<evidence type="ECO:0000313" key="15">
    <source>
        <dbReference type="EMBL" id="VBB31807.1"/>
    </source>
</evidence>
<evidence type="ECO:0000256" key="11">
    <source>
        <dbReference type="ARBA" id="ARBA00034111"/>
    </source>
</evidence>
<evidence type="ECO:0000256" key="3">
    <source>
        <dbReference type="ARBA" id="ARBA00016120"/>
    </source>
</evidence>
<keyword evidence="5" id="KW-0407">Ion channel</keyword>
<dbReference type="GO" id="GO:0005262">
    <property type="term" value="F:calcium channel activity"/>
    <property type="evidence" value="ECO:0007669"/>
    <property type="project" value="UniProtKB-KW"/>
</dbReference>
<dbReference type="OrthoDB" id="9934994at2759"/>
<keyword evidence="5" id="KW-0107">Calcium channel</keyword>
<organism evidence="15 16">
    <name type="scientific">Acanthocheilonema viteae</name>
    <name type="common">Filarial nematode worm</name>
    <name type="synonym">Dipetalonema viteae</name>
    <dbReference type="NCBI Taxonomy" id="6277"/>
    <lineage>
        <taxon>Eukaryota</taxon>
        <taxon>Metazoa</taxon>
        <taxon>Ecdysozoa</taxon>
        <taxon>Nematoda</taxon>
        <taxon>Chromadorea</taxon>
        <taxon>Rhabditida</taxon>
        <taxon>Spirurina</taxon>
        <taxon>Spiruromorpha</taxon>
        <taxon>Filarioidea</taxon>
        <taxon>Onchocercidae</taxon>
        <taxon>Acanthocheilonema</taxon>
    </lineage>
</organism>
<name>A0A498SRK2_ACAVI</name>
<evidence type="ECO:0000256" key="14">
    <source>
        <dbReference type="SAM" id="Phobius"/>
    </source>
</evidence>
<keyword evidence="4" id="KW-0106">Calcium</keyword>
<gene>
    <name evidence="15" type="ORF">NAV_LOCUS6598</name>
</gene>
<keyword evidence="7 14" id="KW-1133">Transmembrane helix</keyword>
<evidence type="ECO:0000256" key="1">
    <source>
        <dbReference type="ARBA" id="ARBA00004644"/>
    </source>
</evidence>
<keyword evidence="16" id="KW-1185">Reference proteome</keyword>
<evidence type="ECO:0000256" key="5">
    <source>
        <dbReference type="ARBA" id="ARBA00022673"/>
    </source>
</evidence>
<evidence type="ECO:0000256" key="2">
    <source>
        <dbReference type="ARBA" id="ARBA00010023"/>
    </source>
</evidence>
<dbReference type="PANTHER" id="PTHR13314:SF2">
    <property type="entry name" value="CALCIUM CHANNEL FLOWER HOMOLOG"/>
    <property type="match status" value="1"/>
</dbReference>
<keyword evidence="9" id="KW-0966">Cell projection</keyword>
<evidence type="ECO:0000256" key="9">
    <source>
        <dbReference type="ARBA" id="ARBA00023273"/>
    </source>
</evidence>
<dbReference type="PANTHER" id="PTHR13314">
    <property type="entry name" value="CALCIUM CHANNEL FLOWER HOMOLOG"/>
    <property type="match status" value="1"/>
</dbReference>